<dbReference type="InterPro" id="IPR050595">
    <property type="entry name" value="Bact_response_regulator"/>
</dbReference>
<dbReference type="EMBL" id="JACJTU010000043">
    <property type="protein sequence ID" value="MBD2738136.1"/>
    <property type="molecule type" value="Genomic_DNA"/>
</dbReference>
<comment type="induction">
    <text evidence="2">By nitrogen starvation.</text>
</comment>
<evidence type="ECO:0000259" key="4">
    <source>
        <dbReference type="PROSITE" id="PS50110"/>
    </source>
</evidence>
<name>A0ABR8KH81_9NOSO</name>
<evidence type="ECO:0000256" key="2">
    <source>
        <dbReference type="PIRNR" id="PIRNR005897"/>
    </source>
</evidence>
<keyword evidence="1 3" id="KW-0597">Phosphoprotein</keyword>
<dbReference type="RefSeq" id="WP_190958689.1">
    <property type="nucleotide sequence ID" value="NZ_JACJTU010000043.1"/>
</dbReference>
<keyword evidence="2" id="KW-0902">Two-component regulatory system</keyword>
<dbReference type="Pfam" id="PF14332">
    <property type="entry name" value="DUF4388"/>
    <property type="match status" value="1"/>
</dbReference>
<dbReference type="InterPro" id="IPR001789">
    <property type="entry name" value="Sig_transdc_resp-reg_receiver"/>
</dbReference>
<dbReference type="PIRSF" id="PIRSF005897">
    <property type="entry name" value="RR_PatA"/>
    <property type="match status" value="1"/>
</dbReference>
<keyword evidence="6" id="KW-1185">Reference proteome</keyword>
<dbReference type="Gene3D" id="3.40.50.2300">
    <property type="match status" value="1"/>
</dbReference>
<dbReference type="Proteomes" id="UP000637383">
    <property type="component" value="Unassembled WGS sequence"/>
</dbReference>
<comment type="function">
    <text evidence="2">Controls heterocyst pattern formation.</text>
</comment>
<dbReference type="SUPFAM" id="SSF52172">
    <property type="entry name" value="CheY-like"/>
    <property type="match status" value="1"/>
</dbReference>
<dbReference type="SMART" id="SM00448">
    <property type="entry name" value="REC"/>
    <property type="match status" value="1"/>
</dbReference>
<comment type="caution">
    <text evidence="5">The sequence shown here is derived from an EMBL/GenBank/DDBJ whole genome shotgun (WGS) entry which is preliminary data.</text>
</comment>
<organism evidence="5 6">
    <name type="scientific">Nostoc paludosum FACHB-159</name>
    <dbReference type="NCBI Taxonomy" id="2692908"/>
    <lineage>
        <taxon>Bacteria</taxon>
        <taxon>Bacillati</taxon>
        <taxon>Cyanobacteriota</taxon>
        <taxon>Cyanophyceae</taxon>
        <taxon>Nostocales</taxon>
        <taxon>Nostocaceae</taxon>
        <taxon>Nostoc</taxon>
    </lineage>
</organism>
<feature type="modified residue" description="4-aspartylphosphate" evidence="3">
    <location>
        <position position="315"/>
    </location>
</feature>
<evidence type="ECO:0000313" key="5">
    <source>
        <dbReference type="EMBL" id="MBD2738136.1"/>
    </source>
</evidence>
<accession>A0ABR8KH81</accession>
<dbReference type="Pfam" id="PF00072">
    <property type="entry name" value="Response_reg"/>
    <property type="match status" value="1"/>
</dbReference>
<feature type="domain" description="Response regulatory" evidence="4">
    <location>
        <begin position="266"/>
        <end position="382"/>
    </location>
</feature>
<proteinExistence type="evidence at transcript level"/>
<dbReference type="PANTHER" id="PTHR44591:SF23">
    <property type="entry name" value="CHEY SUBFAMILY"/>
    <property type="match status" value="1"/>
</dbReference>
<reference evidence="5 6" key="1">
    <citation type="journal article" date="2020" name="ISME J.">
        <title>Comparative genomics reveals insights into cyanobacterial evolution and habitat adaptation.</title>
        <authorList>
            <person name="Chen M.Y."/>
            <person name="Teng W.K."/>
            <person name="Zhao L."/>
            <person name="Hu C.X."/>
            <person name="Zhou Y.K."/>
            <person name="Han B.P."/>
            <person name="Song L.R."/>
            <person name="Shu W.S."/>
        </authorList>
    </citation>
    <scope>NUCLEOTIDE SEQUENCE [LARGE SCALE GENOMIC DNA]</scope>
    <source>
        <strain evidence="5 6">FACHB-159</strain>
    </source>
</reference>
<dbReference type="InterPro" id="IPR024186">
    <property type="entry name" value="Sig_transdc_resp-reg_PatA"/>
</dbReference>
<dbReference type="InterPro" id="IPR025497">
    <property type="entry name" value="PatA-like_N"/>
</dbReference>
<evidence type="ECO:0000313" key="6">
    <source>
        <dbReference type="Proteomes" id="UP000637383"/>
    </source>
</evidence>
<dbReference type="PROSITE" id="PS50110">
    <property type="entry name" value="RESPONSE_REGULATORY"/>
    <property type="match status" value="1"/>
</dbReference>
<evidence type="ECO:0000256" key="1">
    <source>
        <dbReference type="ARBA" id="ARBA00022553"/>
    </source>
</evidence>
<dbReference type="InterPro" id="IPR011006">
    <property type="entry name" value="CheY-like_superfamily"/>
</dbReference>
<sequence>MAQSELMVSNNLVNEFKTCTQLQYNGKLNIKSSKGSQWTFYYRLGRIVWATGGTHPFRRWRRNMLQNCPQIDVDKLQLRSQDVSIDYWDYRLIEILHKKQKIQREQIQSIAENTITELLFDLALQANFASITCNRSQEVILETPINFTSAEMSVKHMQDSWKIWSEAGLANFSPDLAPVVRRPEQLQQIVSPSVYKNFVNLINGKFTLRDLAVKMKQSLLPLTRSLLPYILKGIIELVEVADLPFVASEVNNKAVTPQPKKPNVPLVACVDDSPQVCKMLEEIITSNGLRFVKIEDAVQALPTLIQDKPDLIFLDLIMPVASGYEICTQLRRISAFANTPVIILTGSDGLLDRVRAKVVGSTDFLTKPVVADKVMGIVRKYLPTSSVSIDKNKSNVEVFNQQVSNFS</sequence>
<evidence type="ECO:0000256" key="3">
    <source>
        <dbReference type="PROSITE-ProRule" id="PRU00169"/>
    </source>
</evidence>
<dbReference type="PANTHER" id="PTHR44591">
    <property type="entry name" value="STRESS RESPONSE REGULATOR PROTEIN 1"/>
    <property type="match status" value="1"/>
</dbReference>
<protein>
    <recommendedName>
        <fullName evidence="2">Protein PatA</fullName>
    </recommendedName>
</protein>
<gene>
    <name evidence="5" type="ORF">H6H03_30350</name>
</gene>
<comment type="subcellular location">
    <subcellularLocation>
        <location evidence="2">Cell septum</location>
    </subcellularLocation>
</comment>
<keyword evidence="2" id="KW-0364">Heterocyst</keyword>